<evidence type="ECO:0000313" key="2">
    <source>
        <dbReference type="EMBL" id="TLX44790.1"/>
    </source>
</evidence>
<dbReference type="Proteomes" id="UP000305131">
    <property type="component" value="Unassembled WGS sequence"/>
</dbReference>
<sequence>MTIQERRDFALMRLEIAQLRAENERLRATVEPLDDAEFEALLADLAREFALKPTIRIKAPSRVQASTTIIDV</sequence>
<accession>A0A6C1KKM2</accession>
<keyword evidence="1" id="KW-0175">Coiled coil</keyword>
<dbReference type="RefSeq" id="WP_138397791.1">
    <property type="nucleotide sequence ID" value="NZ_JBAFVI010000009.1"/>
</dbReference>
<reference evidence="2 3" key="1">
    <citation type="submission" date="2019-05" db="EMBL/GenBank/DDBJ databases">
        <authorList>
            <person name="Zhou X."/>
        </authorList>
    </citation>
    <scope>NUCLEOTIDE SEQUENCE [LARGE SCALE GENOMIC DNA]</scope>
    <source>
        <strain evidence="2 3">DSM 432</strain>
    </source>
</reference>
<evidence type="ECO:0000313" key="3">
    <source>
        <dbReference type="Proteomes" id="UP000305131"/>
    </source>
</evidence>
<organism evidence="2 3">
    <name type="scientific">Xanthobacter autotrophicus</name>
    <dbReference type="NCBI Taxonomy" id="280"/>
    <lineage>
        <taxon>Bacteria</taxon>
        <taxon>Pseudomonadati</taxon>
        <taxon>Pseudomonadota</taxon>
        <taxon>Alphaproteobacteria</taxon>
        <taxon>Hyphomicrobiales</taxon>
        <taxon>Xanthobacteraceae</taxon>
        <taxon>Xanthobacter</taxon>
    </lineage>
</organism>
<gene>
    <name evidence="2" type="ORF">FBQ73_01710</name>
</gene>
<feature type="coiled-coil region" evidence="1">
    <location>
        <begin position="9"/>
        <end position="36"/>
    </location>
</feature>
<dbReference type="AlphaFoldDB" id="A0A6C1KKM2"/>
<evidence type="ECO:0000256" key="1">
    <source>
        <dbReference type="SAM" id="Coils"/>
    </source>
</evidence>
<name>A0A6C1KKM2_XANAU</name>
<comment type="caution">
    <text evidence="2">The sequence shown here is derived from an EMBL/GenBank/DDBJ whole genome shotgun (WGS) entry which is preliminary data.</text>
</comment>
<proteinExistence type="predicted"/>
<protein>
    <submittedName>
        <fullName evidence="2">Uncharacterized protein</fullName>
    </submittedName>
</protein>
<dbReference type="GeneID" id="95772175"/>
<dbReference type="EMBL" id="VAUP01000004">
    <property type="protein sequence ID" value="TLX44790.1"/>
    <property type="molecule type" value="Genomic_DNA"/>
</dbReference>